<dbReference type="KEGG" id="pabo:BCY86_05515"/>
<protein>
    <recommendedName>
        <fullName evidence="1">Peptidase M16 C-terminal domain-containing protein</fullName>
    </recommendedName>
</protein>
<proteinExistence type="predicted"/>
<dbReference type="GO" id="GO:0046872">
    <property type="term" value="F:metal ion binding"/>
    <property type="evidence" value="ECO:0007669"/>
    <property type="project" value="InterPro"/>
</dbReference>
<dbReference type="RefSeq" id="WP_075276862.1">
    <property type="nucleotide sequence ID" value="NZ_CP016908.1"/>
</dbReference>
<dbReference type="InterPro" id="IPR007863">
    <property type="entry name" value="Peptidase_M16_C"/>
</dbReference>
<reference evidence="2 3" key="1">
    <citation type="submission" date="2016-08" db="EMBL/GenBank/DDBJ databases">
        <title>Identification and validation of antigenic proteins from Pajaroellobacter abortibovis using de-novo genome sequence assembly and reverse vaccinology.</title>
        <authorList>
            <person name="Welly B.T."/>
            <person name="Miller M.R."/>
            <person name="Stott J.L."/>
            <person name="Blanchard M.T."/>
            <person name="Islas-Trejo A.D."/>
            <person name="O'Rourke S.M."/>
            <person name="Young A.E."/>
            <person name="Medrano J.F."/>
            <person name="Van Eenennaam A.L."/>
        </authorList>
    </citation>
    <scope>NUCLEOTIDE SEQUENCE [LARGE SCALE GENOMIC DNA]</scope>
    <source>
        <strain evidence="2 3">BTF92-0548A/99-0131</strain>
    </source>
</reference>
<gene>
    <name evidence="2" type="ORF">BCY86_05515</name>
</gene>
<dbReference type="AlphaFoldDB" id="A0A1L6MXS5"/>
<keyword evidence="3" id="KW-1185">Reference proteome</keyword>
<sequence length="838" mass="92116">MSYGLIFVLFRCSFPSLPNSHFSSLLKENSREKSPIEVQTFSKIPPLVTIEREGDPQAAIGLAVVTLGIDSQRDTEVAIALSSLLETRLQRNGMTNITVIPMVDGYRIHRFIQNAEEGEKIISLLHQALLSPIAQGSEQLTALHQQMEWLQKQPSLLPSLSAMARCEGKPYLLHPNQDASSRNSSSFLKPNPSTIESWRTHAHTVGRIAFGITGTASTIQRVSKALISTGAWPEAQQLSIFTQSPPPMPTQPVLSYSIDPSVQNQARVTLASWIYSGSKAVAIANHIVHQQNSFIARLNANCPLFSIQQVTATAHPEGGCLVVTMNSPLFPPSTKEEEVPFNSALNTLSAWTAIAEQELQITLNTEFTDLFSIPNIVLTTSDPREASSLGAWWALASQTNQRYPTASPSIGISLEIPSTAEIKSSQNPSEKNQNFLKNWARNTIALATPQIAFKTKVEQGQGEIWILLASPCGTLHESDETAGLTAMATQFVAEYASTRFRSKEVTIEEWISTEGVGWIAHTPRQPLESSHQHAQRIADALGQSLFAIPLDSLTMAQTRIAILARRDKDFKKEIGIPLAKSLAPGRLAWLFPFGSPSVQERISDAALRASISSLQQGPLRASILVNQEDGQAQEIARLLDRWANHDLDTQRHCHATPPAVAPRPGSYAIRLPSGSSAEAWIAFPLSPNHPGQQEIAQLIAILLNQEEGIFSQTLRKSRIIHQWGARVIGSSLSSALAIRMETSPGQLESAVDQARAILQRLRQGDITQEELSQAIHRYQESNLEKLVHPSERLIALWRNDPPFSLYTHSMQTFLKAITPFLSEANMIVLLARPTPPSL</sequence>
<name>A0A1L6MXS5_9BACT</name>
<dbReference type="SUPFAM" id="SSF63411">
    <property type="entry name" value="LuxS/MPP-like metallohydrolase"/>
    <property type="match status" value="1"/>
</dbReference>
<dbReference type="Pfam" id="PF05193">
    <property type="entry name" value="Peptidase_M16_C"/>
    <property type="match status" value="1"/>
</dbReference>
<organism evidence="2 3">
    <name type="scientific">Pajaroellobacter abortibovis</name>
    <dbReference type="NCBI Taxonomy" id="1882918"/>
    <lineage>
        <taxon>Bacteria</taxon>
        <taxon>Pseudomonadati</taxon>
        <taxon>Myxococcota</taxon>
        <taxon>Polyangia</taxon>
        <taxon>Polyangiales</taxon>
        <taxon>Polyangiaceae</taxon>
    </lineage>
</organism>
<dbReference type="Proteomes" id="UP000185544">
    <property type="component" value="Chromosome"/>
</dbReference>
<dbReference type="InterPro" id="IPR011249">
    <property type="entry name" value="Metalloenz_LuxS/M16"/>
</dbReference>
<evidence type="ECO:0000313" key="3">
    <source>
        <dbReference type="Proteomes" id="UP000185544"/>
    </source>
</evidence>
<dbReference type="Gene3D" id="3.30.830.10">
    <property type="entry name" value="Metalloenzyme, LuxS/M16 peptidase-like"/>
    <property type="match status" value="1"/>
</dbReference>
<evidence type="ECO:0000313" key="2">
    <source>
        <dbReference type="EMBL" id="APS00198.1"/>
    </source>
</evidence>
<feature type="domain" description="Peptidase M16 C-terminal" evidence="1">
    <location>
        <begin position="635"/>
        <end position="777"/>
    </location>
</feature>
<dbReference type="EMBL" id="CP016908">
    <property type="protein sequence ID" value="APS00198.1"/>
    <property type="molecule type" value="Genomic_DNA"/>
</dbReference>
<dbReference type="STRING" id="1882918.BCY86_05515"/>
<accession>A0A1L6MXS5</accession>
<evidence type="ECO:0000259" key="1">
    <source>
        <dbReference type="Pfam" id="PF05193"/>
    </source>
</evidence>